<keyword evidence="2" id="KW-1185">Reference proteome</keyword>
<reference evidence="1 2" key="1">
    <citation type="submission" date="2012-05" db="EMBL/GenBank/DDBJ databases">
        <authorList>
            <person name="Weinstock G."/>
            <person name="Sodergren E."/>
            <person name="Lobos E.A."/>
            <person name="Fulton L."/>
            <person name="Fulton R."/>
            <person name="Courtney L."/>
            <person name="Fronick C."/>
            <person name="O'Laughlin M."/>
            <person name="Godfrey J."/>
            <person name="Wilson R.M."/>
            <person name="Miner T."/>
            <person name="Farmer C."/>
            <person name="Delehaunty K."/>
            <person name="Cordes M."/>
            <person name="Minx P."/>
            <person name="Tomlinson C."/>
            <person name="Chen J."/>
            <person name="Wollam A."/>
            <person name="Pepin K.H."/>
            <person name="Bhonagiri V."/>
            <person name="Zhang X."/>
            <person name="Suruliraj S."/>
            <person name="Warren W."/>
            <person name="Mitreva M."/>
            <person name="Mardis E.R."/>
            <person name="Wilson R.K."/>
        </authorList>
    </citation>
    <scope>NUCLEOTIDE SEQUENCE [LARGE SCALE GENOMIC DNA]</scope>
    <source>
        <strain evidence="1 2">KON</strain>
    </source>
</reference>
<dbReference type="RefSeq" id="WP_005383360.1">
    <property type="nucleotide sequence ID" value="NZ_KB291585.1"/>
</dbReference>
<evidence type="ECO:0000313" key="2">
    <source>
        <dbReference type="Proteomes" id="UP000010412"/>
    </source>
</evidence>
<name>A0ABN0IMK8_9FIRM</name>
<gene>
    <name evidence="1" type="ORF">HMPREF0870_00394</name>
</gene>
<dbReference type="EMBL" id="AMEX01000006">
    <property type="protein sequence ID" value="EKY20980.1"/>
    <property type="molecule type" value="Genomic_DNA"/>
</dbReference>
<sequence length="458" mass="53208">MSVWEKYTKEQQDEYKKFLQVYGSLSNLFRQKHGEPIPYLDSKFQETIYARVFSSENVDIGNTPHDILSVFGSERIGIGLKTWMNSTPSYQKVMQLKRYKDDIMLHEHNPYEMVYVISSIKNKRMKSDYNRLGLDENSNIYHYITRDAGALVIQECTYPLIELNKITNINRTDSSITWTDGIKNYKFTFGDSQIWQYFGDSRDSTILDKITVEIMEDPFTFLVKAYESLGPSSSEMGRKILSKAFMSSGNDTIAFPLDKDASDNIVECFLPLYSFRSKEVEQKSGLNAWNAAPKNPLNPTPRPLNEVYIPIPREFHNKYPDFFVKNIFEFEKMQSEYNGVKKFKPEIRFTLVLPNGREIPALVTQDQHKGLQSGSLDEIDPNTGKLFGQSALGQWLLVDVLGLDERIPVTREWLAKKGIDSVRLWHKKDDYRRIYIDVAPYNSFENFMNDINVDYIDE</sequence>
<protein>
    <recommendedName>
        <fullName evidence="3">NgoFVII family restriction endonuclease</fullName>
    </recommendedName>
</protein>
<organism evidence="1 2">
    <name type="scientific">Veillonella atypica KON</name>
    <dbReference type="NCBI Taxonomy" id="1128111"/>
    <lineage>
        <taxon>Bacteria</taxon>
        <taxon>Bacillati</taxon>
        <taxon>Bacillota</taxon>
        <taxon>Negativicutes</taxon>
        <taxon>Veillonellales</taxon>
        <taxon>Veillonellaceae</taxon>
        <taxon>Veillonella</taxon>
    </lineage>
</organism>
<proteinExistence type="predicted"/>
<accession>A0ABN0IMK8</accession>
<dbReference type="Proteomes" id="UP000010412">
    <property type="component" value="Unassembled WGS sequence"/>
</dbReference>
<evidence type="ECO:0008006" key="3">
    <source>
        <dbReference type="Google" id="ProtNLM"/>
    </source>
</evidence>
<evidence type="ECO:0000313" key="1">
    <source>
        <dbReference type="EMBL" id="EKY20980.1"/>
    </source>
</evidence>
<comment type="caution">
    <text evidence="1">The sequence shown here is derived from an EMBL/GenBank/DDBJ whole genome shotgun (WGS) entry which is preliminary data.</text>
</comment>